<accession>A0A2N3VHP7</accession>
<proteinExistence type="predicted"/>
<dbReference type="EMBL" id="PJMW01000002">
    <property type="protein sequence ID" value="PKV81143.1"/>
    <property type="molecule type" value="Genomic_DNA"/>
</dbReference>
<sequence length="139" mass="15289">MGRDTLTGKASRYSDDSDNNRDAVVLRRRRRAPIATETSDLYVIARLDIGDAAADVYDSGVHYDIHGHDGAFGPHTTANWSTSLPLEPNVSADLDGLDRTLAAAGYYRTGGWRERVTASGAVRYFAEATPLHRQSRGHW</sequence>
<gene>
    <name evidence="2" type="ORF">ATK86_5604</name>
</gene>
<evidence type="ECO:0000313" key="2">
    <source>
        <dbReference type="EMBL" id="PKV81143.1"/>
    </source>
</evidence>
<keyword evidence="3" id="KW-1185">Reference proteome</keyword>
<name>A0A2N3VHP7_9NOCA</name>
<reference evidence="2 3" key="1">
    <citation type="submission" date="2017-12" db="EMBL/GenBank/DDBJ databases">
        <title>Sequencing the genomes of 1000 Actinobacteria strains.</title>
        <authorList>
            <person name="Klenk H.-P."/>
        </authorList>
    </citation>
    <scope>NUCLEOTIDE SEQUENCE [LARGE SCALE GENOMIC DNA]</scope>
    <source>
        <strain evidence="2 3">DSM 44489</strain>
    </source>
</reference>
<dbReference type="AlphaFoldDB" id="A0A2N3VHP7"/>
<evidence type="ECO:0000313" key="3">
    <source>
        <dbReference type="Proteomes" id="UP000233766"/>
    </source>
</evidence>
<comment type="caution">
    <text evidence="2">The sequence shown here is derived from an EMBL/GenBank/DDBJ whole genome shotgun (WGS) entry which is preliminary data.</text>
</comment>
<dbReference type="OrthoDB" id="4571744at2"/>
<evidence type="ECO:0000256" key="1">
    <source>
        <dbReference type="SAM" id="MobiDB-lite"/>
    </source>
</evidence>
<organism evidence="2 3">
    <name type="scientific">Nocardia fluminea</name>
    <dbReference type="NCBI Taxonomy" id="134984"/>
    <lineage>
        <taxon>Bacteria</taxon>
        <taxon>Bacillati</taxon>
        <taxon>Actinomycetota</taxon>
        <taxon>Actinomycetes</taxon>
        <taxon>Mycobacteriales</taxon>
        <taxon>Nocardiaceae</taxon>
        <taxon>Nocardia</taxon>
    </lineage>
</organism>
<dbReference type="Proteomes" id="UP000233766">
    <property type="component" value="Unassembled WGS sequence"/>
</dbReference>
<dbReference type="RefSeq" id="WP_062991507.1">
    <property type="nucleotide sequence ID" value="NZ_PJMW01000002.1"/>
</dbReference>
<feature type="region of interest" description="Disordered" evidence="1">
    <location>
        <begin position="1"/>
        <end position="20"/>
    </location>
</feature>
<protein>
    <submittedName>
        <fullName evidence="2">Uncharacterized protein</fullName>
    </submittedName>
</protein>